<proteinExistence type="predicted"/>
<evidence type="ECO:0000256" key="1">
    <source>
        <dbReference type="SAM" id="MobiDB-lite"/>
    </source>
</evidence>
<sequence>MPRIVHDSERTGTGSRRRLRSLVTEYDLAGTDDAEQALMLEIDRLATGLVSRGSASKQPKDKDGNFNPPEHPLHYADVPALVERLKLFLAFEVRSTAGCIDVAVSANTAGRV</sequence>
<reference evidence="3" key="1">
    <citation type="journal article" date="2013" name="Genome Announc.">
        <title>Genome sequence of the basidiomycetous yeast Pseudozyma antarctica T-34, a producer of the glycolipid biosurfactants mannosylerythritol lipids.</title>
        <authorList>
            <person name="Morita T."/>
            <person name="Koike H."/>
            <person name="Koyama Y."/>
            <person name="Hagiwara H."/>
            <person name="Ito E."/>
            <person name="Fukuoka T."/>
            <person name="Imura T."/>
            <person name="Machida M."/>
            <person name="Kitamoto D."/>
        </authorList>
    </citation>
    <scope>NUCLEOTIDE SEQUENCE [LARGE SCALE GENOMIC DNA]</scope>
    <source>
        <strain evidence="3">T-34</strain>
    </source>
</reference>
<protein>
    <submittedName>
        <fullName evidence="2">Uncharacterized protein</fullName>
    </submittedName>
</protein>
<organism evidence="2 3">
    <name type="scientific">Pseudozyma antarctica (strain T-34)</name>
    <name type="common">Yeast</name>
    <name type="synonym">Candida antarctica</name>
    <dbReference type="NCBI Taxonomy" id="1151754"/>
    <lineage>
        <taxon>Eukaryota</taxon>
        <taxon>Fungi</taxon>
        <taxon>Dikarya</taxon>
        <taxon>Basidiomycota</taxon>
        <taxon>Ustilaginomycotina</taxon>
        <taxon>Ustilaginomycetes</taxon>
        <taxon>Ustilaginales</taxon>
        <taxon>Ustilaginaceae</taxon>
        <taxon>Moesziomyces</taxon>
    </lineage>
</organism>
<accession>M9MGA7</accession>
<gene>
    <name evidence="2" type="ORF">PANT_22c00270</name>
</gene>
<dbReference type="AlphaFoldDB" id="M9MGA7"/>
<evidence type="ECO:0000313" key="3">
    <source>
        <dbReference type="Proteomes" id="UP000011976"/>
    </source>
</evidence>
<dbReference type="EMBL" id="DF196788">
    <property type="protein sequence ID" value="GAC76903.1"/>
    <property type="molecule type" value="Genomic_DNA"/>
</dbReference>
<dbReference type="Proteomes" id="UP000011976">
    <property type="component" value="Unassembled WGS sequence"/>
</dbReference>
<name>M9MGA7_PSEA3</name>
<feature type="region of interest" description="Disordered" evidence="1">
    <location>
        <begin position="51"/>
        <end position="72"/>
    </location>
</feature>
<evidence type="ECO:0000313" key="2">
    <source>
        <dbReference type="EMBL" id="GAC76903.1"/>
    </source>
</evidence>